<dbReference type="SUPFAM" id="SSF46785">
    <property type="entry name" value="Winged helix' DNA-binding domain"/>
    <property type="match status" value="1"/>
</dbReference>
<dbReference type="Proteomes" id="UP001180845">
    <property type="component" value="Unassembled WGS sequence"/>
</dbReference>
<keyword evidence="3" id="KW-0804">Transcription</keyword>
<dbReference type="SMART" id="SM00895">
    <property type="entry name" value="FCD"/>
    <property type="match status" value="1"/>
</dbReference>
<dbReference type="GO" id="GO:0003700">
    <property type="term" value="F:DNA-binding transcription factor activity"/>
    <property type="evidence" value="ECO:0007669"/>
    <property type="project" value="InterPro"/>
</dbReference>
<dbReference type="InterPro" id="IPR000524">
    <property type="entry name" value="Tscrpt_reg_HTH_GntR"/>
</dbReference>
<proteinExistence type="predicted"/>
<dbReference type="PROSITE" id="PS50949">
    <property type="entry name" value="HTH_GNTR"/>
    <property type="match status" value="1"/>
</dbReference>
<dbReference type="Gene3D" id="1.10.10.10">
    <property type="entry name" value="Winged helix-like DNA-binding domain superfamily/Winged helix DNA-binding domain"/>
    <property type="match status" value="1"/>
</dbReference>
<evidence type="ECO:0000256" key="1">
    <source>
        <dbReference type="ARBA" id="ARBA00023015"/>
    </source>
</evidence>
<dbReference type="PANTHER" id="PTHR43537:SF24">
    <property type="entry name" value="GLUCONATE OPERON TRANSCRIPTIONAL REPRESSOR"/>
    <property type="match status" value="1"/>
</dbReference>
<dbReference type="InterPro" id="IPR036390">
    <property type="entry name" value="WH_DNA-bd_sf"/>
</dbReference>
<dbReference type="PANTHER" id="PTHR43537">
    <property type="entry name" value="TRANSCRIPTIONAL REGULATOR, GNTR FAMILY"/>
    <property type="match status" value="1"/>
</dbReference>
<dbReference type="SMART" id="SM00345">
    <property type="entry name" value="HTH_GNTR"/>
    <property type="match status" value="1"/>
</dbReference>
<dbReference type="EMBL" id="JAVDXW010000001">
    <property type="protein sequence ID" value="MDR7303762.1"/>
    <property type="molecule type" value="Genomic_DNA"/>
</dbReference>
<accession>A0AAE4CQ41</accession>
<dbReference type="InterPro" id="IPR011711">
    <property type="entry name" value="GntR_C"/>
</dbReference>
<dbReference type="InterPro" id="IPR008920">
    <property type="entry name" value="TF_FadR/GntR_C"/>
</dbReference>
<dbReference type="RefSeq" id="WP_310276352.1">
    <property type="nucleotide sequence ID" value="NZ_JAVDXW010000001.1"/>
</dbReference>
<protein>
    <submittedName>
        <fullName evidence="5">DNA-binding GntR family transcriptional regulator</fullName>
    </submittedName>
</protein>
<evidence type="ECO:0000259" key="4">
    <source>
        <dbReference type="PROSITE" id="PS50949"/>
    </source>
</evidence>
<feature type="domain" description="HTH gntR-type" evidence="4">
    <location>
        <begin position="12"/>
        <end position="79"/>
    </location>
</feature>
<keyword evidence="6" id="KW-1185">Reference proteome</keyword>
<evidence type="ECO:0000313" key="5">
    <source>
        <dbReference type="EMBL" id="MDR7303762.1"/>
    </source>
</evidence>
<comment type="caution">
    <text evidence="5">The sequence shown here is derived from an EMBL/GenBank/DDBJ whole genome shotgun (WGS) entry which is preliminary data.</text>
</comment>
<dbReference type="Gene3D" id="1.20.120.530">
    <property type="entry name" value="GntR ligand-binding domain-like"/>
    <property type="match status" value="1"/>
</dbReference>
<organism evidence="5 6">
    <name type="scientific">Haloactinomyces albus</name>
    <dbReference type="NCBI Taxonomy" id="1352928"/>
    <lineage>
        <taxon>Bacteria</taxon>
        <taxon>Bacillati</taxon>
        <taxon>Actinomycetota</taxon>
        <taxon>Actinomycetes</taxon>
        <taxon>Actinopolysporales</taxon>
        <taxon>Actinopolysporaceae</taxon>
        <taxon>Haloactinomyces</taxon>
    </lineage>
</organism>
<keyword evidence="2 5" id="KW-0238">DNA-binding</keyword>
<dbReference type="Pfam" id="PF00392">
    <property type="entry name" value="GntR"/>
    <property type="match status" value="1"/>
</dbReference>
<dbReference type="Pfam" id="PF07729">
    <property type="entry name" value="FCD"/>
    <property type="match status" value="1"/>
</dbReference>
<dbReference type="GO" id="GO:0003677">
    <property type="term" value="F:DNA binding"/>
    <property type="evidence" value="ECO:0007669"/>
    <property type="project" value="UniProtKB-KW"/>
</dbReference>
<evidence type="ECO:0000313" key="6">
    <source>
        <dbReference type="Proteomes" id="UP001180845"/>
    </source>
</evidence>
<keyword evidence="1" id="KW-0805">Transcription regulation</keyword>
<dbReference type="AlphaFoldDB" id="A0AAE4CQ41"/>
<dbReference type="SUPFAM" id="SSF48008">
    <property type="entry name" value="GntR ligand-binding domain-like"/>
    <property type="match status" value="1"/>
</dbReference>
<evidence type="ECO:0000256" key="3">
    <source>
        <dbReference type="ARBA" id="ARBA00023163"/>
    </source>
</evidence>
<sequence>MRNEQGSEERRGSAQDVTYRWLKGHIAGLPRQEGSFLTEVGVAEAAGTSRTPVREALLRLQAEGVVQIVPKKGAFVPPISDSEVQAVMQARGLVEDWCVRQVTPIVEGLAEDLDRLVTEQEDLSEDPVAFIDCDRAFHRTIVRRAGNQVLADFYESLRERQVRMGLHAVASAEDRVRTVLDEHAAIVSAIRSGEAERAAHAVSAHLASTLATLNLPAIVDWGSHAGGSGPVVAS</sequence>
<dbReference type="InterPro" id="IPR036388">
    <property type="entry name" value="WH-like_DNA-bd_sf"/>
</dbReference>
<evidence type="ECO:0000256" key="2">
    <source>
        <dbReference type="ARBA" id="ARBA00023125"/>
    </source>
</evidence>
<name>A0AAE4CQ41_9ACTN</name>
<gene>
    <name evidence="5" type="ORF">JOF55_003943</name>
</gene>
<reference evidence="5" key="1">
    <citation type="submission" date="2023-07" db="EMBL/GenBank/DDBJ databases">
        <title>Sequencing the genomes of 1000 actinobacteria strains.</title>
        <authorList>
            <person name="Klenk H.-P."/>
        </authorList>
    </citation>
    <scope>NUCLEOTIDE SEQUENCE</scope>
    <source>
        <strain evidence="5">DSM 45977</strain>
    </source>
</reference>